<dbReference type="PANTHER" id="PTHR37484:SF1">
    <property type="entry name" value="ROD SHAPE-DETERMINING PROTEIN MRED"/>
    <property type="match status" value="1"/>
</dbReference>
<keyword evidence="3" id="KW-1003">Cell membrane</keyword>
<name>A0A9X0ZVL4_NEIEL</name>
<evidence type="ECO:0000256" key="4">
    <source>
        <dbReference type="ARBA" id="ARBA00022692"/>
    </source>
</evidence>
<organism evidence="9 10">
    <name type="scientific">Neisseria elongata subsp. nitroreducens</name>
    <dbReference type="NCBI Taxonomy" id="90367"/>
    <lineage>
        <taxon>Bacteria</taxon>
        <taxon>Pseudomonadati</taxon>
        <taxon>Pseudomonadota</taxon>
        <taxon>Betaproteobacteria</taxon>
        <taxon>Neisseriales</taxon>
        <taxon>Neisseriaceae</taxon>
        <taxon>Neisseria</taxon>
    </lineage>
</organism>
<evidence type="ECO:0000256" key="2">
    <source>
        <dbReference type="ARBA" id="ARBA00007776"/>
    </source>
</evidence>
<dbReference type="GO" id="GO:0008360">
    <property type="term" value="P:regulation of cell shape"/>
    <property type="evidence" value="ECO:0007669"/>
    <property type="project" value="UniProtKB-KW"/>
</dbReference>
<dbReference type="RefSeq" id="WP_214037543.1">
    <property type="nucleotide sequence ID" value="NZ_JAGJWT010000002.1"/>
</dbReference>
<protein>
    <submittedName>
        <fullName evidence="9">Rod shape-determining protein MreD</fullName>
    </submittedName>
</protein>
<evidence type="ECO:0000256" key="6">
    <source>
        <dbReference type="ARBA" id="ARBA00022989"/>
    </source>
</evidence>
<dbReference type="AlphaFoldDB" id="A0A9X0ZVL4"/>
<proteinExistence type="inferred from homology"/>
<gene>
    <name evidence="9" type="primary">mreD</name>
    <name evidence="9" type="ORF">J8641_04625</name>
</gene>
<evidence type="ECO:0000256" key="1">
    <source>
        <dbReference type="ARBA" id="ARBA00004651"/>
    </source>
</evidence>
<dbReference type="InterPro" id="IPR007227">
    <property type="entry name" value="Cell_shape_determining_MreD"/>
</dbReference>
<dbReference type="GO" id="GO:0005886">
    <property type="term" value="C:plasma membrane"/>
    <property type="evidence" value="ECO:0007669"/>
    <property type="project" value="UniProtKB-SubCell"/>
</dbReference>
<keyword evidence="4 8" id="KW-0812">Transmembrane</keyword>
<dbReference type="InterPro" id="IPR026034">
    <property type="entry name" value="MreD_proteobac"/>
</dbReference>
<evidence type="ECO:0000256" key="3">
    <source>
        <dbReference type="ARBA" id="ARBA00022475"/>
    </source>
</evidence>
<dbReference type="PANTHER" id="PTHR37484">
    <property type="entry name" value="ROD SHAPE-DETERMINING PROTEIN MRED"/>
    <property type="match status" value="1"/>
</dbReference>
<keyword evidence="5" id="KW-0133">Cell shape</keyword>
<evidence type="ECO:0000256" key="7">
    <source>
        <dbReference type="ARBA" id="ARBA00023136"/>
    </source>
</evidence>
<feature type="transmembrane region" description="Helical" evidence="8">
    <location>
        <begin position="104"/>
        <end position="128"/>
    </location>
</feature>
<feature type="transmembrane region" description="Helical" evidence="8">
    <location>
        <begin position="59"/>
        <end position="92"/>
    </location>
</feature>
<evidence type="ECO:0000256" key="8">
    <source>
        <dbReference type="SAM" id="Phobius"/>
    </source>
</evidence>
<evidence type="ECO:0000256" key="5">
    <source>
        <dbReference type="ARBA" id="ARBA00022960"/>
    </source>
</evidence>
<dbReference type="PIRSF" id="PIRSF018472">
    <property type="entry name" value="MreD_proteobac"/>
    <property type="match status" value="1"/>
</dbReference>
<sequence length="167" mass="18722">MTDFDDFHNRIPKRLIAATFAASLLFDLIPFPAALSFWLPEMTALSLLYWGLNRPQSVGLFTAFACGLFLDTGIALPLGQHALAYVLMVFFIQKYQRRIILQSYAFQAVAVFIALTGSQLTLLIIRLISEHRLIGLSGLLAPVVGALAWPMLNKLMLAVLNLHRRHR</sequence>
<comment type="subcellular location">
    <subcellularLocation>
        <location evidence="1">Cell membrane</location>
        <topology evidence="1">Multi-pass membrane protein</topology>
    </subcellularLocation>
</comment>
<comment type="similarity">
    <text evidence="2">Belongs to the MreD family.</text>
</comment>
<dbReference type="Proteomes" id="UP000708805">
    <property type="component" value="Unassembled WGS sequence"/>
</dbReference>
<feature type="transmembrane region" description="Helical" evidence="8">
    <location>
        <begin position="15"/>
        <end position="39"/>
    </location>
</feature>
<dbReference type="EMBL" id="JAGJWT010000002">
    <property type="protein sequence ID" value="MBS9340115.1"/>
    <property type="molecule type" value="Genomic_DNA"/>
</dbReference>
<comment type="caution">
    <text evidence="9">The sequence shown here is derived from an EMBL/GenBank/DDBJ whole genome shotgun (WGS) entry which is preliminary data.</text>
</comment>
<evidence type="ECO:0000313" key="10">
    <source>
        <dbReference type="Proteomes" id="UP000708805"/>
    </source>
</evidence>
<accession>A0A9X0ZVL4</accession>
<reference evidence="9" key="1">
    <citation type="submission" date="2021-04" db="EMBL/GenBank/DDBJ databases">
        <title>Genomic characterization of endocarditis-associated Neisseria elongata subsp. nitroreducens.</title>
        <authorList>
            <person name="Schorner M."/>
            <person name="Passarelli-Araujo H."/>
            <person name="Scheffer M."/>
            <person name="Barazzetti F."/>
            <person name="Martins J."/>
            <person name="Machado H."/>
            <person name="Palmeiro J."/>
            <person name="Bazzo M."/>
        </authorList>
    </citation>
    <scope>NUCLEOTIDE SEQUENCE</scope>
    <source>
        <strain evidence="9">Nel_M001</strain>
    </source>
</reference>
<feature type="transmembrane region" description="Helical" evidence="8">
    <location>
        <begin position="140"/>
        <end position="162"/>
    </location>
</feature>
<keyword evidence="6 8" id="KW-1133">Transmembrane helix</keyword>
<dbReference type="Pfam" id="PF04093">
    <property type="entry name" value="MreD"/>
    <property type="match status" value="1"/>
</dbReference>
<evidence type="ECO:0000313" key="9">
    <source>
        <dbReference type="EMBL" id="MBS9340115.1"/>
    </source>
</evidence>
<keyword evidence="7 8" id="KW-0472">Membrane</keyword>
<dbReference type="NCBIfam" id="TIGR03426">
    <property type="entry name" value="shape_MreD"/>
    <property type="match status" value="1"/>
</dbReference>